<dbReference type="PROSITE" id="PS51981">
    <property type="entry name" value="ZF_RZ"/>
    <property type="match status" value="1"/>
</dbReference>
<evidence type="ECO:0000313" key="9">
    <source>
        <dbReference type="EMBL" id="CAD7575428.1"/>
    </source>
</evidence>
<gene>
    <name evidence="9" type="ORF">TCMB3V08_LOCUS8021</name>
</gene>
<feature type="region of interest" description="Disordered" evidence="7">
    <location>
        <begin position="369"/>
        <end position="506"/>
    </location>
</feature>
<dbReference type="EMBL" id="OE183193">
    <property type="protein sequence ID" value="CAD7575428.1"/>
    <property type="molecule type" value="Genomic_DNA"/>
</dbReference>
<evidence type="ECO:0000256" key="2">
    <source>
        <dbReference type="ARBA" id="ARBA00022490"/>
    </source>
</evidence>
<evidence type="ECO:0000256" key="7">
    <source>
        <dbReference type="SAM" id="MobiDB-lite"/>
    </source>
</evidence>
<evidence type="ECO:0000259" key="8">
    <source>
        <dbReference type="PROSITE" id="PS51981"/>
    </source>
</evidence>
<keyword evidence="5" id="KW-0862">Zinc</keyword>
<name>A0A7R9J9Y8_TIMCA</name>
<dbReference type="PANTHER" id="PTHR23425:SF8">
    <property type="entry name" value="NUCLEOPORIN AMO1-LIKE"/>
    <property type="match status" value="1"/>
</dbReference>
<feature type="domain" description="RZ-type" evidence="8">
    <location>
        <begin position="160"/>
        <end position="229"/>
    </location>
</feature>
<evidence type="ECO:0000256" key="1">
    <source>
        <dbReference type="ARBA" id="ARBA00004496"/>
    </source>
</evidence>
<dbReference type="GO" id="GO:0002376">
    <property type="term" value="P:immune system process"/>
    <property type="evidence" value="ECO:0007669"/>
    <property type="project" value="UniProtKB-KW"/>
</dbReference>
<dbReference type="PANTHER" id="PTHR23425">
    <property type="entry name" value="NUCLEOPORIN AMO1-LIKE"/>
    <property type="match status" value="1"/>
</dbReference>
<dbReference type="Pfam" id="PF20173">
    <property type="entry name" value="ZnF_RZ-type"/>
    <property type="match status" value="1"/>
</dbReference>
<comment type="subcellular location">
    <subcellularLocation>
        <location evidence="1">Cytoplasm</location>
    </subcellularLocation>
</comment>
<dbReference type="GO" id="GO:0008270">
    <property type="term" value="F:zinc ion binding"/>
    <property type="evidence" value="ECO:0007669"/>
    <property type="project" value="UniProtKB-KW"/>
</dbReference>
<dbReference type="GO" id="GO:0005737">
    <property type="term" value="C:cytoplasm"/>
    <property type="evidence" value="ECO:0007669"/>
    <property type="project" value="UniProtKB-SubCell"/>
</dbReference>
<organism evidence="9">
    <name type="scientific">Timema californicum</name>
    <name type="common">California timema</name>
    <name type="synonym">Walking stick</name>
    <dbReference type="NCBI Taxonomy" id="61474"/>
    <lineage>
        <taxon>Eukaryota</taxon>
        <taxon>Metazoa</taxon>
        <taxon>Ecdysozoa</taxon>
        <taxon>Arthropoda</taxon>
        <taxon>Hexapoda</taxon>
        <taxon>Insecta</taxon>
        <taxon>Pterygota</taxon>
        <taxon>Neoptera</taxon>
        <taxon>Polyneoptera</taxon>
        <taxon>Phasmatodea</taxon>
        <taxon>Timematodea</taxon>
        <taxon>Timematoidea</taxon>
        <taxon>Timematidae</taxon>
        <taxon>Timema</taxon>
    </lineage>
</organism>
<evidence type="ECO:0000256" key="5">
    <source>
        <dbReference type="ARBA" id="ARBA00022833"/>
    </source>
</evidence>
<reference evidence="9" key="1">
    <citation type="submission" date="2020-11" db="EMBL/GenBank/DDBJ databases">
        <authorList>
            <person name="Tran Van P."/>
        </authorList>
    </citation>
    <scope>NUCLEOTIDE SEQUENCE</scope>
</reference>
<proteinExistence type="predicted"/>
<evidence type="ECO:0000256" key="6">
    <source>
        <dbReference type="ARBA" id="ARBA00022859"/>
    </source>
</evidence>
<evidence type="ECO:0000256" key="3">
    <source>
        <dbReference type="ARBA" id="ARBA00022723"/>
    </source>
</evidence>
<protein>
    <submittedName>
        <fullName evidence="9">(California timema) hypothetical protein</fullName>
    </submittedName>
</protein>
<sequence>MPNYPMYLEVYNKLTNDLQPVRKNRRNILSIVDTSSLKIQIDILTELLEEVKKANPNIISKLNSRLQVSLTAIGRRQGKMTNQEVEDINLELLRFQRLSQLLTLDDIIVKGRANDSSIKNSYISAQKILYSVRKYSRDQDDDIKTLLENLNKSLKGGLNISEKERKEILSAIGVTPGHWFKCPNGHIYVITECGGAMEKGTCNECGETIGGQQHTLLETNRLASEMDGARFAAWSNGQNMANYDIRHLHSPDQDSNPDLPVLSSRAQHDKRVSQLGHRIYLCDVALARGVDSCIGNHCRGLDRCSFLELLVTMDTKATSQAALVRLFSKGIEGIWVTENVVELGDIKCAQTGLNPTPAEQLAVECRVGQSRKEMSARPSSSDQWSESQNTTKNIETRNTVIPPQSNDRPQERYYSQKEQGPRYQSQRGKKNNNSSYQERSKGFNSRHCHKEKETSVGQHPPLTSHKDETYDQEQLTKRKQNIGTEYQSRYDYQKGKGFPKFGSMRGNTRKYLNQYKSKQVTNEDIFNYLQYKRDESLSSKTQPQEEEISKPLKEKLIELANELFSDLKLQPIKTNKDVNPDQTNLPP</sequence>
<keyword evidence="6" id="KW-0391">Immunity</keyword>
<feature type="compositionally biased region" description="Polar residues" evidence="7">
    <location>
        <begin position="416"/>
        <end position="437"/>
    </location>
</feature>
<feature type="compositionally biased region" description="Polar residues" evidence="7">
    <location>
        <begin position="377"/>
        <end position="407"/>
    </location>
</feature>
<accession>A0A7R9J9Y8</accession>
<evidence type="ECO:0000256" key="4">
    <source>
        <dbReference type="ARBA" id="ARBA00022771"/>
    </source>
</evidence>
<dbReference type="InterPro" id="IPR046439">
    <property type="entry name" value="ZF_RZ_dom"/>
</dbReference>
<keyword evidence="4" id="KW-0863">Zinc-finger</keyword>
<keyword evidence="3" id="KW-0479">Metal-binding</keyword>
<dbReference type="AlphaFoldDB" id="A0A7R9J9Y8"/>
<keyword evidence="2" id="KW-0963">Cytoplasm</keyword>